<reference evidence="8" key="1">
    <citation type="submission" date="2018-05" db="EMBL/GenBank/DDBJ databases">
        <title>Complete Genome Sequence of Methylobacterium sp. 17SD2-17.</title>
        <authorList>
            <person name="Srinivasan S."/>
        </authorList>
    </citation>
    <scope>NUCLEOTIDE SEQUENCE [LARGE SCALE GENOMIC DNA]</scope>
    <source>
        <strain evidence="8">17SD2-17</strain>
    </source>
</reference>
<feature type="domain" description="NADH:flavin oxidoreductase/NADH oxidase N-terminal" evidence="6">
    <location>
        <begin position="5"/>
        <end position="341"/>
    </location>
</feature>
<accession>A0A2U8W9S0</accession>
<dbReference type="CDD" id="cd02932">
    <property type="entry name" value="OYE_YqiM_FMN"/>
    <property type="match status" value="1"/>
</dbReference>
<dbReference type="KEGG" id="mets:DK389_19940"/>
<evidence type="ECO:0000256" key="4">
    <source>
        <dbReference type="ARBA" id="ARBA00022857"/>
    </source>
</evidence>
<dbReference type="InterPro" id="IPR044152">
    <property type="entry name" value="YqjM-like"/>
</dbReference>
<dbReference type="GO" id="GO:0050661">
    <property type="term" value="F:NADP binding"/>
    <property type="evidence" value="ECO:0007669"/>
    <property type="project" value="InterPro"/>
</dbReference>
<name>A0A2U8W9S0_9HYPH</name>
<evidence type="ECO:0000256" key="2">
    <source>
        <dbReference type="ARBA" id="ARBA00022630"/>
    </source>
</evidence>
<evidence type="ECO:0000313" key="7">
    <source>
        <dbReference type="EMBL" id="AWN42351.1"/>
    </source>
</evidence>
<dbReference type="InterPro" id="IPR001155">
    <property type="entry name" value="OxRdtase_FMN_N"/>
</dbReference>
<comment type="cofactor">
    <cofactor evidence="1">
        <name>FMN</name>
        <dbReference type="ChEBI" id="CHEBI:58210"/>
    </cofactor>
</comment>
<dbReference type="RefSeq" id="WP_109892146.1">
    <property type="nucleotide sequence ID" value="NZ_CP029550.1"/>
</dbReference>
<keyword evidence="5" id="KW-0560">Oxidoreductase</keyword>
<protein>
    <submittedName>
        <fullName evidence="7">Oxidoreductase</fullName>
    </submittedName>
</protein>
<evidence type="ECO:0000256" key="1">
    <source>
        <dbReference type="ARBA" id="ARBA00001917"/>
    </source>
</evidence>
<keyword evidence="8" id="KW-1185">Reference proteome</keyword>
<evidence type="ECO:0000256" key="5">
    <source>
        <dbReference type="ARBA" id="ARBA00023002"/>
    </source>
</evidence>
<keyword evidence="4" id="KW-0521">NADP</keyword>
<evidence type="ECO:0000259" key="6">
    <source>
        <dbReference type="Pfam" id="PF00724"/>
    </source>
</evidence>
<dbReference type="SUPFAM" id="SSF51395">
    <property type="entry name" value="FMN-linked oxidoreductases"/>
    <property type="match status" value="1"/>
</dbReference>
<dbReference type="EMBL" id="CP029550">
    <property type="protein sequence ID" value="AWN42351.1"/>
    <property type="molecule type" value="Genomic_DNA"/>
</dbReference>
<proteinExistence type="predicted"/>
<dbReference type="Proteomes" id="UP000245926">
    <property type="component" value="Chromosome"/>
</dbReference>
<organism evidence="7 8">
    <name type="scientific">Methylobacterium durans</name>
    <dbReference type="NCBI Taxonomy" id="2202825"/>
    <lineage>
        <taxon>Bacteria</taxon>
        <taxon>Pseudomonadati</taxon>
        <taxon>Pseudomonadota</taxon>
        <taxon>Alphaproteobacteria</taxon>
        <taxon>Hyphomicrobiales</taxon>
        <taxon>Methylobacteriaceae</taxon>
        <taxon>Methylobacterium</taxon>
    </lineage>
</organism>
<keyword evidence="3" id="KW-0288">FMN</keyword>
<dbReference type="PANTHER" id="PTHR43303:SF4">
    <property type="entry name" value="NADPH DEHYDROGENASE C23G7.10C-RELATED"/>
    <property type="match status" value="1"/>
</dbReference>
<dbReference type="GO" id="GO:0010181">
    <property type="term" value="F:FMN binding"/>
    <property type="evidence" value="ECO:0007669"/>
    <property type="project" value="InterPro"/>
</dbReference>
<evidence type="ECO:0000256" key="3">
    <source>
        <dbReference type="ARBA" id="ARBA00022643"/>
    </source>
</evidence>
<dbReference type="Pfam" id="PF00724">
    <property type="entry name" value="Oxidored_FMN"/>
    <property type="match status" value="1"/>
</dbReference>
<dbReference type="AlphaFoldDB" id="A0A2U8W9S0"/>
<gene>
    <name evidence="7" type="ORF">DK389_19940</name>
</gene>
<dbReference type="OrthoDB" id="9804454at2"/>
<sequence>MTARLFEPLQLDELTLENRILIAPMCQYSARAGEASDWHMMHLGHLAMSGAGLLTLEATAVSPEARITDWDLGLYDDATERALARVLGAVREYAPIPVCIQIAHAGRKASSEAPWMGGAQIPPESPHGWRTVAPSAIPHGDGEVAPHALDATDMRRILCEFVSTTRRAMRLGIDAVELHGAHGYLLHQFLSPLSNERTDRYGGSLANRMRFPLEVFDAVREVVPSGKPVWMRVSATDWVEEGWDLDETVELAQALKERGAAAIHVSTGGLSTRQAIRLGPGYQVPHAERIKAATGLTTIAVGLITAPSQAEAILREGRADAISLARAMLYDPRWPWHAAAELGAQVRAPKQYWRSQPREFKDLFKSTKFGQR</sequence>
<evidence type="ECO:0000313" key="8">
    <source>
        <dbReference type="Proteomes" id="UP000245926"/>
    </source>
</evidence>
<dbReference type="PANTHER" id="PTHR43303">
    <property type="entry name" value="NADPH DEHYDROGENASE C23G7.10C-RELATED"/>
    <property type="match status" value="1"/>
</dbReference>
<keyword evidence="2" id="KW-0285">Flavoprotein</keyword>
<dbReference type="InterPro" id="IPR013785">
    <property type="entry name" value="Aldolase_TIM"/>
</dbReference>
<dbReference type="GO" id="GO:0003959">
    <property type="term" value="F:NADPH dehydrogenase activity"/>
    <property type="evidence" value="ECO:0007669"/>
    <property type="project" value="InterPro"/>
</dbReference>
<dbReference type="Gene3D" id="3.20.20.70">
    <property type="entry name" value="Aldolase class I"/>
    <property type="match status" value="1"/>
</dbReference>